<dbReference type="PANTHER" id="PTHR30373">
    <property type="entry name" value="UPF0603 PROTEIN YGCG"/>
    <property type="match status" value="1"/>
</dbReference>
<dbReference type="Pfam" id="PF04536">
    <property type="entry name" value="TPM_phosphatase"/>
    <property type="match status" value="1"/>
</dbReference>
<feature type="domain" description="TPM" evidence="2">
    <location>
        <begin position="132"/>
        <end position="202"/>
    </location>
</feature>
<keyword evidence="1" id="KW-0472">Membrane</keyword>
<evidence type="ECO:0000259" key="2">
    <source>
        <dbReference type="Pfam" id="PF04536"/>
    </source>
</evidence>
<keyword evidence="1" id="KW-1133">Transmembrane helix</keyword>
<sequence length="227" mass="25303">MAVAEEEAVAPLEVGNMKTASEFFTQEEQQRIETAVKAAEAKTSGEIVPMVVDESYDYPRAELIGGGTLGLAVGLLVSWAFGGESIWWFLPVFMISFFLFQQLIRRLPDLKRKLINPEELDVEVREKALVSFVEQGLHETRDKTGILILISLFEHRVQVLADSGINAKVPEHTWEEIVEIITAGLKSDDACAAVCNAVERCGELLQENFPIKDDDSNELPNLIVEEK</sequence>
<evidence type="ECO:0000256" key="1">
    <source>
        <dbReference type="SAM" id="Phobius"/>
    </source>
</evidence>
<gene>
    <name evidence="3" type="ORF">SAMN02745165_01007</name>
</gene>
<accession>A0A1M6EAS3</accession>
<name>A0A1M6EAS3_MALRU</name>
<dbReference type="EMBL" id="FQZT01000002">
    <property type="protein sequence ID" value="SHI82576.1"/>
    <property type="molecule type" value="Genomic_DNA"/>
</dbReference>
<organism evidence="3 4">
    <name type="scientific">Malonomonas rubra DSM 5091</name>
    <dbReference type="NCBI Taxonomy" id="1122189"/>
    <lineage>
        <taxon>Bacteria</taxon>
        <taxon>Pseudomonadati</taxon>
        <taxon>Thermodesulfobacteriota</taxon>
        <taxon>Desulfuromonadia</taxon>
        <taxon>Desulfuromonadales</taxon>
        <taxon>Geopsychrobacteraceae</taxon>
        <taxon>Malonomonas</taxon>
    </lineage>
</organism>
<dbReference type="Proteomes" id="UP000184171">
    <property type="component" value="Unassembled WGS sequence"/>
</dbReference>
<evidence type="ECO:0000313" key="4">
    <source>
        <dbReference type="Proteomes" id="UP000184171"/>
    </source>
</evidence>
<dbReference type="InterPro" id="IPR007621">
    <property type="entry name" value="TPM_dom"/>
</dbReference>
<proteinExistence type="predicted"/>
<keyword evidence="1" id="KW-0812">Transmembrane</keyword>
<dbReference type="STRING" id="1122189.SAMN02745165_01007"/>
<feature type="transmembrane region" description="Helical" evidence="1">
    <location>
        <begin position="87"/>
        <end position="104"/>
    </location>
</feature>
<protein>
    <submittedName>
        <fullName evidence="3">Putative membrane protein</fullName>
    </submittedName>
</protein>
<dbReference type="AlphaFoldDB" id="A0A1M6EAS3"/>
<dbReference type="PANTHER" id="PTHR30373:SF8">
    <property type="entry name" value="BLL7265 PROTEIN"/>
    <property type="match status" value="1"/>
</dbReference>
<keyword evidence="4" id="KW-1185">Reference proteome</keyword>
<reference evidence="3 4" key="1">
    <citation type="submission" date="2016-11" db="EMBL/GenBank/DDBJ databases">
        <authorList>
            <person name="Jaros S."/>
            <person name="Januszkiewicz K."/>
            <person name="Wedrychowicz H."/>
        </authorList>
    </citation>
    <scope>NUCLEOTIDE SEQUENCE [LARGE SCALE GENOMIC DNA]</scope>
    <source>
        <strain evidence="3 4">DSM 5091</strain>
    </source>
</reference>
<feature type="transmembrane region" description="Helical" evidence="1">
    <location>
        <begin position="63"/>
        <end position="81"/>
    </location>
</feature>
<evidence type="ECO:0000313" key="3">
    <source>
        <dbReference type="EMBL" id="SHI82576.1"/>
    </source>
</evidence>
<dbReference type="Gene3D" id="3.10.310.50">
    <property type="match status" value="1"/>
</dbReference>